<dbReference type="EC" id="3.4.21.-" evidence="3"/>
<dbReference type="GeneID" id="17262878"/>
<reference evidence="6" key="2">
    <citation type="submission" date="2024-10" db="UniProtKB">
        <authorList>
            <consortium name="EnsemblProtists"/>
        </authorList>
    </citation>
    <scope>IDENTIFICATION</scope>
</reference>
<reference evidence="7" key="1">
    <citation type="journal article" date="2013" name="Nature">
        <title>Pan genome of the phytoplankton Emiliania underpins its global distribution.</title>
        <authorList>
            <person name="Read B.A."/>
            <person name="Kegel J."/>
            <person name="Klute M.J."/>
            <person name="Kuo A."/>
            <person name="Lefebvre S.C."/>
            <person name="Maumus F."/>
            <person name="Mayer C."/>
            <person name="Miller J."/>
            <person name="Monier A."/>
            <person name="Salamov A."/>
            <person name="Young J."/>
            <person name="Aguilar M."/>
            <person name="Claverie J.M."/>
            <person name="Frickenhaus S."/>
            <person name="Gonzalez K."/>
            <person name="Herman E.K."/>
            <person name="Lin Y.C."/>
            <person name="Napier J."/>
            <person name="Ogata H."/>
            <person name="Sarno A.F."/>
            <person name="Shmutz J."/>
            <person name="Schroeder D."/>
            <person name="de Vargas C."/>
            <person name="Verret F."/>
            <person name="von Dassow P."/>
            <person name="Valentin K."/>
            <person name="Van de Peer Y."/>
            <person name="Wheeler G."/>
            <person name="Dacks J.B."/>
            <person name="Delwiche C.F."/>
            <person name="Dyhrman S.T."/>
            <person name="Glockner G."/>
            <person name="John U."/>
            <person name="Richards T."/>
            <person name="Worden A.Z."/>
            <person name="Zhang X."/>
            <person name="Grigoriev I.V."/>
            <person name="Allen A.E."/>
            <person name="Bidle K."/>
            <person name="Borodovsky M."/>
            <person name="Bowler C."/>
            <person name="Brownlee C."/>
            <person name="Cock J.M."/>
            <person name="Elias M."/>
            <person name="Gladyshev V.N."/>
            <person name="Groth M."/>
            <person name="Guda C."/>
            <person name="Hadaegh A."/>
            <person name="Iglesias-Rodriguez M.D."/>
            <person name="Jenkins J."/>
            <person name="Jones B.M."/>
            <person name="Lawson T."/>
            <person name="Leese F."/>
            <person name="Lindquist E."/>
            <person name="Lobanov A."/>
            <person name="Lomsadze A."/>
            <person name="Malik S.B."/>
            <person name="Marsh M.E."/>
            <person name="Mackinder L."/>
            <person name="Mock T."/>
            <person name="Mueller-Roeber B."/>
            <person name="Pagarete A."/>
            <person name="Parker M."/>
            <person name="Probert I."/>
            <person name="Quesneville H."/>
            <person name="Raines C."/>
            <person name="Rensing S.A."/>
            <person name="Riano-Pachon D.M."/>
            <person name="Richier S."/>
            <person name="Rokitta S."/>
            <person name="Shiraiwa Y."/>
            <person name="Soanes D.M."/>
            <person name="van der Giezen M."/>
            <person name="Wahlund T.M."/>
            <person name="Williams B."/>
            <person name="Wilson W."/>
            <person name="Wolfe G."/>
            <person name="Wurch L.L."/>
        </authorList>
    </citation>
    <scope>NUCLEOTIDE SEQUENCE</scope>
</reference>
<dbReference type="eggNOG" id="KOG0171">
    <property type="taxonomic scope" value="Eukaryota"/>
</dbReference>
<keyword evidence="3" id="KW-0496">Mitochondrion</keyword>
<evidence type="ECO:0000256" key="1">
    <source>
        <dbReference type="ARBA" id="ARBA00009370"/>
    </source>
</evidence>
<sequence>MEATLAVGDVIFAEKVSRLVNLPYERGDLVLFSPPAELQQQVRAAGGTLGGRDLFVKRVAAIGGDKVALTPEGGIVVNGEPRAAPPLQCAGPRGGGGGIKAESGGEPRAVTFARVVPDGSLFVLGDCPERSTDSRTWGPLPRQNVVARPVVRVWPISRRGTIDASTDLNPPTAAHDEHTTAGAKFSPTPTHKNKYKDYNPHKK</sequence>
<comment type="similarity">
    <text evidence="1 3">Belongs to the peptidase S26 family.</text>
</comment>
<keyword evidence="3" id="KW-0645">Protease</keyword>
<dbReference type="AlphaFoldDB" id="A0A0D3IZP4"/>
<dbReference type="Pfam" id="PF10502">
    <property type="entry name" value="Peptidase_S26"/>
    <property type="match status" value="1"/>
</dbReference>
<feature type="region of interest" description="Disordered" evidence="4">
    <location>
        <begin position="163"/>
        <end position="203"/>
    </location>
</feature>
<dbReference type="GO" id="GO:0006465">
    <property type="term" value="P:signal peptide processing"/>
    <property type="evidence" value="ECO:0007669"/>
    <property type="project" value="InterPro"/>
</dbReference>
<evidence type="ECO:0000256" key="2">
    <source>
        <dbReference type="ARBA" id="ARBA00022801"/>
    </source>
</evidence>
<name>A0A0D3IZP4_EMIH1</name>
<dbReference type="InterPro" id="IPR036286">
    <property type="entry name" value="LexA/Signal_pep-like_sf"/>
</dbReference>
<dbReference type="PANTHER" id="PTHR43390:SF1">
    <property type="entry name" value="CHLOROPLAST PROCESSING PEPTIDASE"/>
    <property type="match status" value="1"/>
</dbReference>
<dbReference type="SUPFAM" id="SSF51306">
    <property type="entry name" value="LexA/Signal peptidase"/>
    <property type="match status" value="1"/>
</dbReference>
<organism evidence="6 7">
    <name type="scientific">Emiliania huxleyi (strain CCMP1516)</name>
    <dbReference type="NCBI Taxonomy" id="280463"/>
    <lineage>
        <taxon>Eukaryota</taxon>
        <taxon>Haptista</taxon>
        <taxon>Haptophyta</taxon>
        <taxon>Prymnesiophyceae</taxon>
        <taxon>Isochrysidales</taxon>
        <taxon>Noelaerhabdaceae</taxon>
        <taxon>Emiliania</taxon>
    </lineage>
</organism>
<accession>A0A0D3IZP4</accession>
<dbReference type="PROSITE" id="PS00760">
    <property type="entry name" value="SPASE_I_2"/>
    <property type="match status" value="1"/>
</dbReference>
<dbReference type="NCBIfam" id="TIGR02227">
    <property type="entry name" value="sigpep_I_bact"/>
    <property type="match status" value="1"/>
</dbReference>
<dbReference type="EnsemblProtists" id="EOD16729">
    <property type="protein sequence ID" value="EOD16729"/>
    <property type="gene ID" value="EMIHUDRAFT_459090"/>
</dbReference>
<evidence type="ECO:0000313" key="6">
    <source>
        <dbReference type="EnsemblProtists" id="EOD16729"/>
    </source>
</evidence>
<dbReference type="KEGG" id="ehx:EMIHUDRAFT_459090"/>
<dbReference type="HOGENOM" id="CLU_028723_6_0_1"/>
<evidence type="ECO:0000256" key="3">
    <source>
        <dbReference type="RuleBase" id="RU362041"/>
    </source>
</evidence>
<dbReference type="STRING" id="2903.R1E742"/>
<evidence type="ECO:0000259" key="5">
    <source>
        <dbReference type="Pfam" id="PF10502"/>
    </source>
</evidence>
<dbReference type="Proteomes" id="UP000013827">
    <property type="component" value="Unassembled WGS sequence"/>
</dbReference>
<dbReference type="Gene3D" id="2.10.109.10">
    <property type="entry name" value="Umud Fragment, subunit A"/>
    <property type="match status" value="1"/>
</dbReference>
<dbReference type="GO" id="GO:0004252">
    <property type="term" value="F:serine-type endopeptidase activity"/>
    <property type="evidence" value="ECO:0007669"/>
    <property type="project" value="InterPro"/>
</dbReference>
<keyword evidence="2 3" id="KW-0378">Hydrolase</keyword>
<dbReference type="InterPro" id="IPR019533">
    <property type="entry name" value="Peptidase_S26"/>
</dbReference>
<protein>
    <recommendedName>
        <fullName evidence="3">Mitochondrial inner membrane protease subunit</fullName>
        <ecNumber evidence="3">3.4.21.-</ecNumber>
    </recommendedName>
</protein>
<dbReference type="GO" id="GO:0005743">
    <property type="term" value="C:mitochondrial inner membrane"/>
    <property type="evidence" value="ECO:0007669"/>
    <property type="project" value="UniProtKB-SubCell"/>
</dbReference>
<keyword evidence="7" id="KW-1185">Reference proteome</keyword>
<dbReference type="RefSeq" id="XP_005769158.1">
    <property type="nucleotide sequence ID" value="XM_005769101.1"/>
</dbReference>
<dbReference type="PaxDb" id="2903-EOD16729"/>
<dbReference type="CDD" id="cd06530">
    <property type="entry name" value="S26_SPase_I"/>
    <property type="match status" value="1"/>
</dbReference>
<proteinExistence type="inferred from homology"/>
<comment type="subcellular location">
    <subcellularLocation>
        <location evidence="3">Mitochondrion inner membrane</location>
    </subcellularLocation>
</comment>
<keyword evidence="3" id="KW-0472">Membrane</keyword>
<evidence type="ECO:0000256" key="4">
    <source>
        <dbReference type="SAM" id="MobiDB-lite"/>
    </source>
</evidence>
<evidence type="ECO:0000313" key="7">
    <source>
        <dbReference type="Proteomes" id="UP000013827"/>
    </source>
</evidence>
<dbReference type="PANTHER" id="PTHR43390">
    <property type="entry name" value="SIGNAL PEPTIDASE I"/>
    <property type="match status" value="1"/>
</dbReference>
<keyword evidence="3" id="KW-0999">Mitochondrion inner membrane</keyword>
<feature type="domain" description="Peptidase S26" evidence="5">
    <location>
        <begin position="1"/>
        <end position="154"/>
    </location>
</feature>
<dbReference type="InterPro" id="IPR000223">
    <property type="entry name" value="Pept_S26A_signal_pept_1"/>
</dbReference>
<dbReference type="PRINTS" id="PR00727">
    <property type="entry name" value="LEADERPTASE"/>
</dbReference>
<dbReference type="InterPro" id="IPR019757">
    <property type="entry name" value="Pept_S26A_signal_pept_1_Lys-AS"/>
</dbReference>